<comment type="caution">
    <text evidence="2">The sequence shown here is derived from an EMBL/GenBank/DDBJ whole genome shotgun (WGS) entry which is preliminary data.</text>
</comment>
<keyword evidence="2" id="KW-0282">Flagellum</keyword>
<dbReference type="EMBL" id="LMCB01000004">
    <property type="protein sequence ID" value="KZL21354.1"/>
    <property type="molecule type" value="Genomic_DNA"/>
</dbReference>
<dbReference type="Proteomes" id="UP000076577">
    <property type="component" value="Unassembled WGS sequence"/>
</dbReference>
<dbReference type="PATRIC" id="fig|989403.3.peg.689"/>
<protein>
    <submittedName>
        <fullName evidence="2">Flagellar assembly protein FliX</fullName>
    </submittedName>
</protein>
<feature type="region of interest" description="Disordered" evidence="1">
    <location>
        <begin position="1"/>
        <end position="55"/>
    </location>
</feature>
<keyword evidence="2" id="KW-0969">Cilium</keyword>
<evidence type="ECO:0000313" key="3">
    <source>
        <dbReference type="Proteomes" id="UP000076577"/>
    </source>
</evidence>
<evidence type="ECO:0000313" key="2">
    <source>
        <dbReference type="EMBL" id="KZL21354.1"/>
    </source>
</evidence>
<dbReference type="OrthoDB" id="8005693at2"/>
<reference evidence="2 3" key="1">
    <citation type="journal article" date="2016" name="Front. Microbiol.">
        <title>Comparative Genomic Analysis Reveals a Diverse Repertoire of Genes Involved in Prokaryote-Eukaryote Interactions within the Pseudovibrio Genus.</title>
        <authorList>
            <person name="Romano S."/>
            <person name="Fernandez-Guerra A."/>
            <person name="Reen F.J."/>
            <person name="Glockner F.O."/>
            <person name="Crowley S.P."/>
            <person name="O'Sullivan O."/>
            <person name="Cotter P.D."/>
            <person name="Adams C."/>
            <person name="Dobson A.D."/>
            <person name="O'Gara F."/>
        </authorList>
    </citation>
    <scope>NUCLEOTIDE SEQUENCE [LARGE SCALE GENOMIC DNA]</scope>
    <source>
        <strain evidence="2 3">Ad2</strain>
    </source>
</reference>
<feature type="compositionally biased region" description="Polar residues" evidence="1">
    <location>
        <begin position="42"/>
        <end position="55"/>
    </location>
</feature>
<keyword evidence="3" id="KW-1185">Reference proteome</keyword>
<dbReference type="GO" id="GO:0044781">
    <property type="term" value="P:bacterial-type flagellum organization"/>
    <property type="evidence" value="ECO:0007669"/>
    <property type="project" value="InterPro"/>
</dbReference>
<feature type="compositionally biased region" description="Polar residues" evidence="1">
    <location>
        <begin position="1"/>
        <end position="17"/>
    </location>
</feature>
<dbReference type="AlphaFoldDB" id="A0A161VB77"/>
<dbReference type="InterPro" id="IPR019704">
    <property type="entry name" value="Flagellar_assmbl_FliX_class2"/>
</dbReference>
<keyword evidence="2" id="KW-0966">Cell projection</keyword>
<gene>
    <name evidence="2" type="primary">fliX</name>
    <name evidence="2" type="ORF">PsAD2_00645</name>
</gene>
<sequence>MLVRSTPVSGLNSTSKVGTKRRKGSDGEQAGAFALEEDTPAVAQSSTGVPTPSLQGVDSLLSLQQMDVQVDDRSRAVQHGNQLLDQLDALRIDLLQGQVQPERLERLVGNLSMRIKSGNPGLDKVVEDIELRARIELAKLGHYVE</sequence>
<dbReference type="RefSeq" id="WP_068002116.1">
    <property type="nucleotide sequence ID" value="NZ_FOFM01000005.1"/>
</dbReference>
<proteinExistence type="predicted"/>
<accession>A0A161VB77</accession>
<dbReference type="Pfam" id="PF10768">
    <property type="entry name" value="FliX"/>
    <property type="match status" value="1"/>
</dbReference>
<dbReference type="STRING" id="989403.SAMN05421798_105268"/>
<evidence type="ECO:0000256" key="1">
    <source>
        <dbReference type="SAM" id="MobiDB-lite"/>
    </source>
</evidence>
<name>A0A161VB77_9HYPH</name>
<organism evidence="2 3">
    <name type="scientific">Pseudovibrio axinellae</name>
    <dbReference type="NCBI Taxonomy" id="989403"/>
    <lineage>
        <taxon>Bacteria</taxon>
        <taxon>Pseudomonadati</taxon>
        <taxon>Pseudomonadota</taxon>
        <taxon>Alphaproteobacteria</taxon>
        <taxon>Hyphomicrobiales</taxon>
        <taxon>Stappiaceae</taxon>
        <taxon>Pseudovibrio</taxon>
    </lineage>
</organism>